<evidence type="ECO:0000313" key="5">
    <source>
        <dbReference type="Proteomes" id="UP001594351"/>
    </source>
</evidence>
<comment type="caution">
    <text evidence="4">The sequence shown here is derived from an EMBL/GenBank/DDBJ whole genome shotgun (WGS) entry which is preliminary data.</text>
</comment>
<sequence>MSRKIRQYFIPLVVVSLVLSTIVFFACLNDSDFSSNSAFTDENELANIQEALEKIGTPWIAAENPISQLPPEERRLLLGAADELPFIDSDKVMDYPVVLEGMSSQAYFTWQNHDGKNWMTAVKNQGNCGSCGAFATLGSLEALIKIAYNAPSMTVNLSEQHLFSCGGGSCSEGWYLQEAFNYCKNSGVPDEACLPYTQRDNNCGNTCSDWQARAVKIADWHWVTSGQANINKIKNALKQGPVPTRMEIYTDFYSYKSGVYEHTYGGYEGGHFVVIVGWDDSKNCWICKNSWGTTWGESGYFRIKRGQVTIGMLVGAMNYSARAPEPVYRFWSDAGQCHFYTISKAEKDHLSNNYPDDIWRYERIAWYCFSSPQPNTLPVYRFWSDTGQCHFYTISKAEKDHLSNNYPDDVWRYERIAWYAYPQQQSGTLPVYRFWSDVGQCHFYTISQAEKDYIIANYADNIWRYERIAWYAKAP</sequence>
<organism evidence="4 5">
    <name type="scientific">candidate division CSSED10-310 bacterium</name>
    <dbReference type="NCBI Taxonomy" id="2855610"/>
    <lineage>
        <taxon>Bacteria</taxon>
        <taxon>Bacteria division CSSED10-310</taxon>
    </lineage>
</organism>
<name>A0ABV6Z2G3_UNCC1</name>
<feature type="transmembrane region" description="Helical" evidence="2">
    <location>
        <begin position="7"/>
        <end position="26"/>
    </location>
</feature>
<proteinExistence type="inferred from homology"/>
<dbReference type="InterPro" id="IPR038765">
    <property type="entry name" value="Papain-like_cys_pep_sf"/>
</dbReference>
<dbReference type="Proteomes" id="UP001594351">
    <property type="component" value="Unassembled WGS sequence"/>
</dbReference>
<keyword evidence="2" id="KW-0812">Transmembrane</keyword>
<dbReference type="InterPro" id="IPR013128">
    <property type="entry name" value="Peptidase_C1A"/>
</dbReference>
<dbReference type="PROSITE" id="PS51257">
    <property type="entry name" value="PROKAR_LIPOPROTEIN"/>
    <property type="match status" value="1"/>
</dbReference>
<accession>A0ABV6Z2G3</accession>
<feature type="domain" description="Peptidase C1A papain C-terminal" evidence="3">
    <location>
        <begin position="104"/>
        <end position="323"/>
    </location>
</feature>
<dbReference type="SMART" id="SM00645">
    <property type="entry name" value="Pept_C1"/>
    <property type="match status" value="1"/>
</dbReference>
<dbReference type="InterPro" id="IPR039417">
    <property type="entry name" value="Peptidase_C1A_papain-like"/>
</dbReference>
<dbReference type="CDD" id="cd02248">
    <property type="entry name" value="Peptidase_C1A"/>
    <property type="match status" value="1"/>
</dbReference>
<reference evidence="4 5" key="1">
    <citation type="submission" date="2024-09" db="EMBL/GenBank/DDBJ databases">
        <title>Laminarin stimulates single cell rates of sulfate reduction while oxygen inhibits transcriptomic activity in coastal marine sediment.</title>
        <authorList>
            <person name="Lindsay M."/>
            <person name="Orcutt B."/>
            <person name="Emerson D."/>
            <person name="Stepanauskas R."/>
            <person name="D'Angelo T."/>
        </authorList>
    </citation>
    <scope>NUCLEOTIDE SEQUENCE [LARGE SCALE GENOMIC DNA]</scope>
    <source>
        <strain evidence="4">SAG AM-311-K15</strain>
    </source>
</reference>
<dbReference type="InterPro" id="IPR000668">
    <property type="entry name" value="Peptidase_C1A_C"/>
</dbReference>
<protein>
    <submittedName>
        <fullName evidence="4">C1 family peptidase</fullName>
    </submittedName>
</protein>
<dbReference type="EMBL" id="JBHPBY010000320">
    <property type="protein sequence ID" value="MFC1852493.1"/>
    <property type="molecule type" value="Genomic_DNA"/>
</dbReference>
<dbReference type="Pfam" id="PF00112">
    <property type="entry name" value="Peptidase_C1"/>
    <property type="match status" value="1"/>
</dbReference>
<evidence type="ECO:0000256" key="2">
    <source>
        <dbReference type="SAM" id="Phobius"/>
    </source>
</evidence>
<evidence type="ECO:0000313" key="4">
    <source>
        <dbReference type="EMBL" id="MFC1852493.1"/>
    </source>
</evidence>
<dbReference type="SUPFAM" id="SSF54001">
    <property type="entry name" value="Cysteine proteinases"/>
    <property type="match status" value="1"/>
</dbReference>
<dbReference type="Gene3D" id="3.90.70.10">
    <property type="entry name" value="Cysteine proteinases"/>
    <property type="match status" value="1"/>
</dbReference>
<gene>
    <name evidence="4" type="ORF">ACFL27_20030</name>
</gene>
<comment type="similarity">
    <text evidence="1">Belongs to the peptidase C1 family.</text>
</comment>
<evidence type="ECO:0000259" key="3">
    <source>
        <dbReference type="SMART" id="SM00645"/>
    </source>
</evidence>
<keyword evidence="2" id="KW-0472">Membrane</keyword>
<dbReference type="Pfam" id="PF18885">
    <property type="entry name" value="DUF5648"/>
    <property type="match status" value="1"/>
</dbReference>
<keyword evidence="5" id="KW-1185">Reference proteome</keyword>
<dbReference type="InterPro" id="IPR043708">
    <property type="entry name" value="DUF5648"/>
</dbReference>
<keyword evidence="2" id="KW-1133">Transmembrane helix</keyword>
<dbReference type="InterPro" id="IPR025661">
    <property type="entry name" value="Pept_asp_AS"/>
</dbReference>
<dbReference type="PANTHER" id="PTHR12411">
    <property type="entry name" value="CYSTEINE PROTEASE FAMILY C1-RELATED"/>
    <property type="match status" value="1"/>
</dbReference>
<dbReference type="PROSITE" id="PS00640">
    <property type="entry name" value="THIOL_PROTEASE_ASN"/>
    <property type="match status" value="1"/>
</dbReference>
<evidence type="ECO:0000256" key="1">
    <source>
        <dbReference type="ARBA" id="ARBA00008455"/>
    </source>
</evidence>